<keyword evidence="4 7" id="KW-0812">Transmembrane</keyword>
<feature type="transmembrane region" description="Helical" evidence="7">
    <location>
        <begin position="217"/>
        <end position="235"/>
    </location>
</feature>
<dbReference type="HAMAP" id="MF_01147">
    <property type="entry name" value="Lgt"/>
    <property type="match status" value="1"/>
</dbReference>
<dbReference type="eggNOG" id="COG0682">
    <property type="taxonomic scope" value="Bacteria"/>
</dbReference>
<dbReference type="EMBL" id="APHR01000004">
    <property type="protein sequence ID" value="EMR14200.1"/>
    <property type="molecule type" value="Genomic_DNA"/>
</dbReference>
<dbReference type="InterPro" id="IPR001640">
    <property type="entry name" value="Lgt"/>
</dbReference>
<evidence type="ECO:0000256" key="3">
    <source>
        <dbReference type="ARBA" id="ARBA00022679"/>
    </source>
</evidence>
<comment type="function">
    <text evidence="7">Catalyzes the transfer of the diacylglyceryl group from phosphatidylglycerol to the sulfhydryl group of the N-terminal cysteine of a prolipoprotein, the first step in the formation of mature lipoproteins.</text>
</comment>
<dbReference type="GO" id="GO:0008961">
    <property type="term" value="F:phosphatidylglycerol-prolipoprotein diacylglyceryl transferase activity"/>
    <property type="evidence" value="ECO:0007669"/>
    <property type="project" value="UniProtKB-UniRule"/>
</dbReference>
<protein>
    <recommendedName>
        <fullName evidence="7">Phosphatidylglycerol--prolipoprotein diacylglyceryl transferase</fullName>
        <ecNumber evidence="7">2.5.1.145</ecNumber>
    </recommendedName>
</protein>
<evidence type="ECO:0000313" key="8">
    <source>
        <dbReference type="EMBL" id="EMR14200.1"/>
    </source>
</evidence>
<keyword evidence="5 7" id="KW-1133">Transmembrane helix</keyword>
<evidence type="ECO:0000256" key="1">
    <source>
        <dbReference type="ARBA" id="ARBA00007150"/>
    </source>
</evidence>
<evidence type="ECO:0000256" key="5">
    <source>
        <dbReference type="ARBA" id="ARBA00022989"/>
    </source>
</evidence>
<dbReference type="NCBIfam" id="TIGR00544">
    <property type="entry name" value="lgt"/>
    <property type="match status" value="1"/>
</dbReference>
<evidence type="ECO:0000313" key="9">
    <source>
        <dbReference type="Proteomes" id="UP000012019"/>
    </source>
</evidence>
<dbReference type="PANTHER" id="PTHR30589:SF0">
    <property type="entry name" value="PHOSPHATIDYLGLYCEROL--PROLIPOPROTEIN DIACYLGLYCERYL TRANSFERASE"/>
    <property type="match status" value="1"/>
</dbReference>
<keyword evidence="2 7" id="KW-1003">Cell membrane</keyword>
<comment type="caution">
    <text evidence="8">The sequence shown here is derived from an EMBL/GenBank/DDBJ whole genome shotgun (WGS) entry which is preliminary data.</text>
</comment>
<dbReference type="UniPathway" id="UPA00664"/>
<dbReference type="Pfam" id="PF01790">
    <property type="entry name" value="LGT"/>
    <property type="match status" value="1"/>
</dbReference>
<evidence type="ECO:0000256" key="6">
    <source>
        <dbReference type="ARBA" id="ARBA00023136"/>
    </source>
</evidence>
<comment type="pathway">
    <text evidence="7">Protein modification; lipoprotein biosynthesis (diacylglyceryl transfer).</text>
</comment>
<feature type="binding site" evidence="7">
    <location>
        <position position="182"/>
    </location>
    <ligand>
        <name>a 1,2-diacyl-sn-glycero-3-phospho-(1'-sn-glycerol)</name>
        <dbReference type="ChEBI" id="CHEBI:64716"/>
    </ligand>
</feature>
<sequence length="305" mass="34461">MCGEPLLNYFGANKNDDVKFWCDAPNLLTMHKLDMMRAADEESLLDMNYPLIDPVALNLGPLQIYWYGLMYLFGFVAAWGLARMRASSHGWQHNEIDDLLFYGALGVIIGGRLGYALFYDLAANLDNPINVLKIWQGGMSFHGGLIGVLIAFWWFARKTGKEFFQVSDFIAPMVPLGLFAGRIGNFINGELWGRVSDVPWAMIFPGGGPLPRHPSQLYQAMLEGLLLFILLWWFSSKPRPRMAVSGLFLTGYGVFRFLVEFVRVPDPQYGYLAFDWFTMGQLLCLPMIIAGSVMLWLAYQAKPAK</sequence>
<reference evidence="8 9" key="1">
    <citation type="journal article" date="2013" name="Genome Announc.">
        <title>Draft Genome Sequence of Methylophaga lonarensis MPLT, a Haloalkaliphilic (Non-Methane-Utilizing) Methylotroph.</title>
        <authorList>
            <person name="Shetty S.A."/>
            <person name="Marathe N.P."/>
            <person name="Munot H."/>
            <person name="Antony C.P."/>
            <person name="Dhotre D.P."/>
            <person name="Murrell J.C."/>
            <person name="Shouche Y.S."/>
        </authorList>
    </citation>
    <scope>NUCLEOTIDE SEQUENCE [LARGE SCALE GENOMIC DNA]</scope>
    <source>
        <strain evidence="8 9">MPL</strain>
    </source>
</reference>
<gene>
    <name evidence="7" type="primary">lgt</name>
    <name evidence="8" type="ORF">MPL1_00692</name>
</gene>
<dbReference type="PATRIC" id="fig|1286106.3.peg.136"/>
<dbReference type="EC" id="2.5.1.145" evidence="7"/>
<dbReference type="PANTHER" id="PTHR30589">
    <property type="entry name" value="PROLIPOPROTEIN DIACYLGLYCERYL TRANSFERASE"/>
    <property type="match status" value="1"/>
</dbReference>
<feature type="transmembrane region" description="Helical" evidence="7">
    <location>
        <begin position="168"/>
        <end position="187"/>
    </location>
</feature>
<evidence type="ECO:0000256" key="2">
    <source>
        <dbReference type="ARBA" id="ARBA00022475"/>
    </source>
</evidence>
<feature type="transmembrane region" description="Helical" evidence="7">
    <location>
        <begin position="64"/>
        <end position="81"/>
    </location>
</feature>
<name>M7PJY2_9GAMM</name>
<feature type="transmembrane region" description="Helical" evidence="7">
    <location>
        <begin position="279"/>
        <end position="299"/>
    </location>
</feature>
<feature type="transmembrane region" description="Helical" evidence="7">
    <location>
        <begin position="101"/>
        <end position="119"/>
    </location>
</feature>
<dbReference type="GO" id="GO:0005886">
    <property type="term" value="C:plasma membrane"/>
    <property type="evidence" value="ECO:0007669"/>
    <property type="project" value="UniProtKB-SubCell"/>
</dbReference>
<keyword evidence="3 7" id="KW-0808">Transferase</keyword>
<keyword evidence="9" id="KW-1185">Reference proteome</keyword>
<feature type="transmembrane region" description="Helical" evidence="7">
    <location>
        <begin position="139"/>
        <end position="156"/>
    </location>
</feature>
<evidence type="ECO:0000256" key="7">
    <source>
        <dbReference type="HAMAP-Rule" id="MF_01147"/>
    </source>
</evidence>
<dbReference type="STRING" id="1286106.MPL1_00692"/>
<accession>M7PJY2</accession>
<dbReference type="GO" id="GO:0042158">
    <property type="term" value="P:lipoprotein biosynthetic process"/>
    <property type="evidence" value="ECO:0007669"/>
    <property type="project" value="UniProtKB-UniRule"/>
</dbReference>
<comment type="catalytic activity">
    <reaction evidence="7">
        <text>L-cysteinyl-[prolipoprotein] + a 1,2-diacyl-sn-glycero-3-phospho-(1'-sn-glycerol) = an S-1,2-diacyl-sn-glyceryl-L-cysteinyl-[prolipoprotein] + sn-glycerol 1-phosphate + H(+)</text>
        <dbReference type="Rhea" id="RHEA:56712"/>
        <dbReference type="Rhea" id="RHEA-COMP:14679"/>
        <dbReference type="Rhea" id="RHEA-COMP:14680"/>
        <dbReference type="ChEBI" id="CHEBI:15378"/>
        <dbReference type="ChEBI" id="CHEBI:29950"/>
        <dbReference type="ChEBI" id="CHEBI:57685"/>
        <dbReference type="ChEBI" id="CHEBI:64716"/>
        <dbReference type="ChEBI" id="CHEBI:140658"/>
        <dbReference type="EC" id="2.5.1.145"/>
    </reaction>
</comment>
<organism evidence="8 9">
    <name type="scientific">Methylophaga lonarensis MPL</name>
    <dbReference type="NCBI Taxonomy" id="1286106"/>
    <lineage>
        <taxon>Bacteria</taxon>
        <taxon>Pseudomonadati</taxon>
        <taxon>Pseudomonadota</taxon>
        <taxon>Gammaproteobacteria</taxon>
        <taxon>Thiotrichales</taxon>
        <taxon>Piscirickettsiaceae</taxon>
        <taxon>Methylophaga</taxon>
    </lineage>
</organism>
<keyword evidence="8" id="KW-0449">Lipoprotein</keyword>
<dbReference type="AlphaFoldDB" id="M7PJY2"/>
<evidence type="ECO:0000256" key="4">
    <source>
        <dbReference type="ARBA" id="ARBA00022692"/>
    </source>
</evidence>
<feature type="transmembrane region" description="Helical" evidence="7">
    <location>
        <begin position="242"/>
        <end position="259"/>
    </location>
</feature>
<dbReference type="Proteomes" id="UP000012019">
    <property type="component" value="Unassembled WGS sequence"/>
</dbReference>
<dbReference type="PROSITE" id="PS01311">
    <property type="entry name" value="LGT"/>
    <property type="match status" value="1"/>
</dbReference>
<keyword evidence="6 7" id="KW-0472">Membrane</keyword>
<comment type="similarity">
    <text evidence="1 7">Belongs to the Lgt family.</text>
</comment>
<proteinExistence type="inferred from homology"/>
<comment type="subcellular location">
    <subcellularLocation>
        <location evidence="7">Cell membrane</location>
        <topology evidence="7">Multi-pass membrane protein</topology>
    </subcellularLocation>
</comment>